<name>A0A1I7Y2X5_9BILA</name>
<accession>A0A1I7Y2X5</accession>
<evidence type="ECO:0000313" key="2">
    <source>
        <dbReference type="Proteomes" id="UP000095287"/>
    </source>
</evidence>
<dbReference type="WBParaSite" id="L893_g12197.t1">
    <property type="protein sequence ID" value="L893_g12197.t1"/>
    <property type="gene ID" value="L893_g12197"/>
</dbReference>
<feature type="region of interest" description="Disordered" evidence="1">
    <location>
        <begin position="19"/>
        <end position="41"/>
    </location>
</feature>
<reference evidence="3" key="1">
    <citation type="submission" date="2016-11" db="UniProtKB">
        <authorList>
            <consortium name="WormBaseParasite"/>
        </authorList>
    </citation>
    <scope>IDENTIFICATION</scope>
</reference>
<keyword evidence="2" id="KW-1185">Reference proteome</keyword>
<proteinExistence type="predicted"/>
<organism evidence="2 3">
    <name type="scientific">Steinernema glaseri</name>
    <dbReference type="NCBI Taxonomy" id="37863"/>
    <lineage>
        <taxon>Eukaryota</taxon>
        <taxon>Metazoa</taxon>
        <taxon>Ecdysozoa</taxon>
        <taxon>Nematoda</taxon>
        <taxon>Chromadorea</taxon>
        <taxon>Rhabditida</taxon>
        <taxon>Tylenchina</taxon>
        <taxon>Panagrolaimomorpha</taxon>
        <taxon>Strongyloidoidea</taxon>
        <taxon>Steinernematidae</taxon>
        <taxon>Steinernema</taxon>
    </lineage>
</organism>
<dbReference type="Proteomes" id="UP000095287">
    <property type="component" value="Unplaced"/>
</dbReference>
<dbReference type="AlphaFoldDB" id="A0A1I7Y2X5"/>
<sequence length="112" mass="12500">MALCVFAFSLFAPTKKELATPEPQLPSSMTKNGRRRHLNSSADWKRRACKRDVYSALCVFAFSLFAPAKKELATLEPQLPSSTTKKAAVVISTAPRTRNEEVDVDLDKLWLS</sequence>
<evidence type="ECO:0000313" key="3">
    <source>
        <dbReference type="WBParaSite" id="L893_g12197.t1"/>
    </source>
</evidence>
<protein>
    <submittedName>
        <fullName evidence="3">Secreted protein</fullName>
    </submittedName>
</protein>
<evidence type="ECO:0000256" key="1">
    <source>
        <dbReference type="SAM" id="MobiDB-lite"/>
    </source>
</evidence>